<evidence type="ECO:0000256" key="2">
    <source>
        <dbReference type="ARBA" id="ARBA00004496"/>
    </source>
</evidence>
<dbReference type="GO" id="GO:0097271">
    <property type="term" value="P:protein localization to bud neck"/>
    <property type="evidence" value="ECO:0007669"/>
    <property type="project" value="UniProtKB-ARBA"/>
</dbReference>
<dbReference type="EMBL" id="HE806317">
    <property type="protein sequence ID" value="CCH58969.1"/>
    <property type="molecule type" value="Genomic_DNA"/>
</dbReference>
<evidence type="ECO:0000259" key="19">
    <source>
        <dbReference type="PROSITE" id="PS50006"/>
    </source>
</evidence>
<dbReference type="OrthoDB" id="687730at2759"/>
<dbReference type="GO" id="GO:0000132">
    <property type="term" value="P:establishment of mitotic spindle orientation"/>
    <property type="evidence" value="ECO:0007669"/>
    <property type="project" value="UniProtKB-ARBA"/>
</dbReference>
<name>I2GXW7_HENB6</name>
<feature type="region of interest" description="Disordered" evidence="18">
    <location>
        <begin position="823"/>
        <end position="885"/>
    </location>
</feature>
<dbReference type="GO" id="GO:0032153">
    <property type="term" value="C:cell division site"/>
    <property type="evidence" value="ECO:0007669"/>
    <property type="project" value="TreeGrafter"/>
</dbReference>
<evidence type="ECO:0000256" key="8">
    <source>
        <dbReference type="ARBA" id="ARBA00022723"/>
    </source>
</evidence>
<dbReference type="STRING" id="1071380.I2GXW7"/>
<accession>I2GXW7</accession>
<keyword evidence="22" id="KW-1185">Reference proteome</keyword>
<feature type="region of interest" description="Disordered" evidence="18">
    <location>
        <begin position="1"/>
        <end position="49"/>
    </location>
</feature>
<dbReference type="AlphaFoldDB" id="I2GXW7"/>
<organism evidence="21 22">
    <name type="scientific">Henningerozyma blattae (strain ATCC 34711 / CBS 6284 / DSM 70876 / NBRC 10599 / NRRL Y-10934 / UCD 77-7)</name>
    <name type="common">Yeast</name>
    <name type="synonym">Tetrapisispora blattae</name>
    <dbReference type="NCBI Taxonomy" id="1071380"/>
    <lineage>
        <taxon>Eukaryota</taxon>
        <taxon>Fungi</taxon>
        <taxon>Dikarya</taxon>
        <taxon>Ascomycota</taxon>
        <taxon>Saccharomycotina</taxon>
        <taxon>Saccharomycetes</taxon>
        <taxon>Saccharomycetales</taxon>
        <taxon>Saccharomycetaceae</taxon>
        <taxon>Henningerozyma</taxon>
    </lineage>
</organism>
<evidence type="ECO:0000259" key="20">
    <source>
        <dbReference type="PROSITE" id="PS50089"/>
    </source>
</evidence>
<evidence type="ECO:0000256" key="16">
    <source>
        <dbReference type="ARBA" id="ARBA00080465"/>
    </source>
</evidence>
<dbReference type="InterPro" id="IPR008984">
    <property type="entry name" value="SMAD_FHA_dom_sf"/>
</dbReference>
<keyword evidence="7" id="KW-0808">Transferase</keyword>
<evidence type="ECO:0000256" key="17">
    <source>
        <dbReference type="PROSITE-ProRule" id="PRU00175"/>
    </source>
</evidence>
<dbReference type="GO" id="GO:0032186">
    <property type="term" value="P:cellular bud neck septin ring organization"/>
    <property type="evidence" value="ECO:0007669"/>
    <property type="project" value="UniProtKB-ARBA"/>
</dbReference>
<feature type="compositionally biased region" description="Low complexity" evidence="18">
    <location>
        <begin position="506"/>
        <end position="531"/>
    </location>
</feature>
<evidence type="ECO:0000256" key="12">
    <source>
        <dbReference type="ARBA" id="ARBA00022833"/>
    </source>
</evidence>
<dbReference type="GO" id="GO:0061630">
    <property type="term" value="F:ubiquitin protein ligase activity"/>
    <property type="evidence" value="ECO:0007669"/>
    <property type="project" value="UniProtKB-EC"/>
</dbReference>
<evidence type="ECO:0000256" key="5">
    <source>
        <dbReference type="ARBA" id="ARBA00022499"/>
    </source>
</evidence>
<evidence type="ECO:0000313" key="21">
    <source>
        <dbReference type="EMBL" id="CCH58969.1"/>
    </source>
</evidence>
<dbReference type="Pfam" id="PF00498">
    <property type="entry name" value="FHA"/>
    <property type="match status" value="1"/>
</dbReference>
<feature type="compositionally biased region" description="Polar residues" evidence="18">
    <location>
        <begin position="403"/>
        <end position="412"/>
    </location>
</feature>
<dbReference type="GO" id="GO:0008270">
    <property type="term" value="F:zinc ion binding"/>
    <property type="evidence" value="ECO:0007669"/>
    <property type="project" value="UniProtKB-KW"/>
</dbReference>
<keyword evidence="5" id="KW-1017">Isopeptide bond</keyword>
<keyword evidence="13" id="KW-0832">Ubl conjugation</keyword>
<feature type="domain" description="RING-type" evidence="20">
    <location>
        <begin position="769"/>
        <end position="813"/>
    </location>
</feature>
<dbReference type="SUPFAM" id="SSF49879">
    <property type="entry name" value="SMAD/FHA domain"/>
    <property type="match status" value="1"/>
</dbReference>
<feature type="compositionally biased region" description="Acidic residues" evidence="18">
    <location>
        <begin position="825"/>
        <end position="855"/>
    </location>
</feature>
<dbReference type="FunFam" id="2.60.200.20:FF:000030">
    <property type="entry name" value="FHA domain-containing protein"/>
    <property type="match status" value="1"/>
</dbReference>
<dbReference type="InterPro" id="IPR042823">
    <property type="entry name" value="Dma1/Dma2_RING-H2"/>
</dbReference>
<dbReference type="SMART" id="SM00184">
    <property type="entry name" value="RING"/>
    <property type="match status" value="1"/>
</dbReference>
<evidence type="ECO:0000313" key="22">
    <source>
        <dbReference type="Proteomes" id="UP000002866"/>
    </source>
</evidence>
<keyword evidence="6" id="KW-0132">Cell division</keyword>
<comment type="subcellular location">
    <subcellularLocation>
        <location evidence="2">Cytoplasm</location>
    </subcellularLocation>
</comment>
<feature type="compositionally biased region" description="Low complexity" evidence="18">
    <location>
        <begin position="389"/>
        <end position="400"/>
    </location>
</feature>
<feature type="compositionally biased region" description="Acidic residues" evidence="18">
    <location>
        <begin position="418"/>
        <end position="434"/>
    </location>
</feature>
<dbReference type="GO" id="GO:0000151">
    <property type="term" value="C:ubiquitin ligase complex"/>
    <property type="evidence" value="ECO:0007669"/>
    <property type="project" value="TreeGrafter"/>
</dbReference>
<evidence type="ECO:0000256" key="14">
    <source>
        <dbReference type="ARBA" id="ARBA00023306"/>
    </source>
</evidence>
<dbReference type="GO" id="GO:0006511">
    <property type="term" value="P:ubiquitin-dependent protein catabolic process"/>
    <property type="evidence" value="ECO:0007669"/>
    <property type="project" value="TreeGrafter"/>
</dbReference>
<feature type="region of interest" description="Disordered" evidence="18">
    <location>
        <begin position="363"/>
        <end position="532"/>
    </location>
</feature>
<evidence type="ECO:0000256" key="7">
    <source>
        <dbReference type="ARBA" id="ARBA00022679"/>
    </source>
</evidence>
<evidence type="ECO:0000256" key="9">
    <source>
        <dbReference type="ARBA" id="ARBA00022771"/>
    </source>
</evidence>
<feature type="domain" description="FHA" evidence="19">
    <location>
        <begin position="631"/>
        <end position="694"/>
    </location>
</feature>
<dbReference type="InParanoid" id="I2GXW7"/>
<dbReference type="SMART" id="SM00240">
    <property type="entry name" value="FHA"/>
    <property type="match status" value="1"/>
</dbReference>
<dbReference type="Gene3D" id="2.60.200.20">
    <property type="match status" value="1"/>
</dbReference>
<keyword evidence="12" id="KW-0862">Zinc</keyword>
<dbReference type="Proteomes" id="UP000002866">
    <property type="component" value="Chromosome 2"/>
</dbReference>
<dbReference type="GeneID" id="14494353"/>
<dbReference type="GO" id="GO:0090337">
    <property type="term" value="P:regulation of formin-nucleated actin cable assembly"/>
    <property type="evidence" value="ECO:0007669"/>
    <property type="project" value="UniProtKB-ARBA"/>
</dbReference>
<evidence type="ECO:0000256" key="3">
    <source>
        <dbReference type="ARBA" id="ARBA00012483"/>
    </source>
</evidence>
<reference evidence="21 22" key="1">
    <citation type="journal article" date="2011" name="Proc. Natl. Acad. Sci. U.S.A.">
        <title>Evolutionary erosion of yeast sex chromosomes by mating-type switching accidents.</title>
        <authorList>
            <person name="Gordon J.L."/>
            <person name="Armisen D."/>
            <person name="Proux-Wera E."/>
            <person name="Oheigeartaigh S.S."/>
            <person name="Byrne K.P."/>
            <person name="Wolfe K.H."/>
        </authorList>
    </citation>
    <scope>NUCLEOTIDE SEQUENCE [LARGE SCALE GENOMIC DNA]</scope>
    <source>
        <strain evidence="22">ATCC 34711 / CBS 6284 / DSM 70876 / NBRC 10599 / NRRL Y-10934 / UCD 77-7</strain>
    </source>
</reference>
<dbReference type="GO" id="GO:0000921">
    <property type="term" value="P:septin ring assembly"/>
    <property type="evidence" value="ECO:0007669"/>
    <property type="project" value="UniProtKB-ARBA"/>
</dbReference>
<sequence>MYTPVPFNSNNNSSNNFSSTDSLPNSNSTSNLTSHNHINSTSNNNNNVQTRRRGASMNMLLSTFGIRQQQSASASSSNQANQITSSSVSSNNQSNLLGINGTNNSALNMELTPQTTNSVTGSGLPSPTNLSNSNLNFERAHLHNNNHDLHSNIYSSSNPNLANINIINSSINDIPRAMTPNGYGNVRPNNPFSNTSSSNNIGAPLSRTDTNGRLTPMNNIGTSTSTQIYNNNNNGMPIPNNVRLSHSNIITGSDGPPSRSTSPNPFRQNMTTPSRINRANTASPRTFSSNNLIAPTGISTASANVTSRPLGMINNNTQPLATTAGSASSPIVITTAPNSPSVAAPIPTTTTKGRAPTNPINIPGGTEPMSPAVAHGFSTSPVVPQPFPNANSNENNNDLNTIPHHSNVNGMGQQQQQADDDDDNNTDDTDEDDMDLGHDEFVNNVQSLPRISSHNTNTNVSNSTISLRQSNGSNRTTARSTRANTRTQTSGSHVPHHDMNAQLPISISLTSSDSNNNNNNNSNNDSSINLSANHHPINLHATKDNPLSLKNLRHFIYGPNQKDADKALHLESPPNQTIPAKVDEETLKNRKTKYGLFSIRLTPFIDSHSSTSHAGLFFDPVVRNAGGGSQLVIGRYTERVREAISKIPEQFHPVVFKSKVVSRTHGCFKVDSQGTWYIKDVKSSSGTFLNHQRLSPASALSKDVMLHDGDILQLGMDFRGGTEEIYRCVKMRVELNKSWKRKANAFNKEAIQRMKNLQKMTLGLEGDDCSICLSKIKPCQAIFISPCSHSWHFHCIRRLVMLQYPQFVCPNCRSTCDLESSLESSDSENEDIDIDMGGNDDDDDGDDDDEGDDETTANTEKNKPNNRTISRLNNTRSIRASSNVV</sequence>
<evidence type="ECO:0000256" key="10">
    <source>
        <dbReference type="ARBA" id="ARBA00022776"/>
    </source>
</evidence>
<feature type="region of interest" description="Disordered" evidence="18">
    <location>
        <begin position="70"/>
        <end position="101"/>
    </location>
</feature>
<dbReference type="PANTHER" id="PTHR15067">
    <property type="entry name" value="E3 UBIQUITIN-PROTEIN LIGASE RNF8"/>
    <property type="match status" value="1"/>
</dbReference>
<evidence type="ECO:0000256" key="6">
    <source>
        <dbReference type="ARBA" id="ARBA00022618"/>
    </source>
</evidence>
<keyword evidence="4" id="KW-0963">Cytoplasm</keyword>
<dbReference type="PROSITE" id="PS50006">
    <property type="entry name" value="FHA_DOMAIN"/>
    <property type="match status" value="1"/>
</dbReference>
<dbReference type="FunFam" id="3.30.40.10:FF:000426">
    <property type="entry name" value="DMA1p Ubiquitin-protein ligase (E3)"/>
    <property type="match status" value="1"/>
</dbReference>
<dbReference type="Pfam" id="PF17123">
    <property type="entry name" value="zf-RING_11"/>
    <property type="match status" value="1"/>
</dbReference>
<dbReference type="EC" id="2.3.2.27" evidence="3"/>
<keyword evidence="9 17" id="KW-0863">Zinc-finger</keyword>
<dbReference type="Gene3D" id="3.30.40.10">
    <property type="entry name" value="Zinc/RING finger domain, C3HC4 (zinc finger)"/>
    <property type="match status" value="1"/>
</dbReference>
<feature type="region of interest" description="Disordered" evidence="18">
    <location>
        <begin position="193"/>
        <end position="215"/>
    </location>
</feature>
<evidence type="ECO:0000256" key="18">
    <source>
        <dbReference type="SAM" id="MobiDB-lite"/>
    </source>
</evidence>
<dbReference type="RefSeq" id="XP_004178488.1">
    <property type="nucleotide sequence ID" value="XM_004178440.1"/>
</dbReference>
<feature type="compositionally biased region" description="Polar residues" evidence="18">
    <location>
        <begin position="865"/>
        <end position="885"/>
    </location>
</feature>
<gene>
    <name evidence="21" type="primary">TBLA0B01260</name>
    <name evidence="21" type="ORF">TBLA_0B01260</name>
</gene>
<evidence type="ECO:0000256" key="1">
    <source>
        <dbReference type="ARBA" id="ARBA00000900"/>
    </source>
</evidence>
<dbReference type="GO" id="GO:0051865">
    <property type="term" value="P:protein autoubiquitination"/>
    <property type="evidence" value="ECO:0007669"/>
    <property type="project" value="UniProtKB-ARBA"/>
</dbReference>
<feature type="region of interest" description="Disordered" evidence="18">
    <location>
        <begin position="245"/>
        <end position="293"/>
    </location>
</feature>
<keyword evidence="8" id="KW-0479">Metal-binding</keyword>
<protein>
    <recommendedName>
        <fullName evidence="3">RING-type E3 ubiquitin transferase</fullName>
        <ecNumber evidence="3">2.3.2.27</ecNumber>
    </recommendedName>
    <alternativeName>
        <fullName evidence="16">Checkpoint forkhead associated with RING domains-containing protein 1</fullName>
    </alternativeName>
</protein>
<evidence type="ECO:0000256" key="13">
    <source>
        <dbReference type="ARBA" id="ARBA00022843"/>
    </source>
</evidence>
<dbReference type="PANTHER" id="PTHR15067:SF7">
    <property type="entry name" value="E3 UBIQUITIN-PROTEIN LIGASE DMA1-RELATED"/>
    <property type="match status" value="1"/>
</dbReference>
<dbReference type="eggNOG" id="KOG3872">
    <property type="taxonomic scope" value="Eukaryota"/>
</dbReference>
<dbReference type="InterPro" id="IPR000253">
    <property type="entry name" value="FHA_dom"/>
</dbReference>
<keyword evidence="11" id="KW-0833">Ubl conjugation pathway</keyword>
<evidence type="ECO:0000256" key="15">
    <source>
        <dbReference type="ARBA" id="ARBA00061209"/>
    </source>
</evidence>
<keyword evidence="14" id="KW-0131">Cell cycle</keyword>
<dbReference type="HOGENOM" id="CLU_325760_0_0_1"/>
<dbReference type="GO" id="GO:0031578">
    <property type="term" value="P:mitotic spindle orientation checkpoint signaling"/>
    <property type="evidence" value="ECO:0007669"/>
    <property type="project" value="UniProtKB-ARBA"/>
</dbReference>
<keyword evidence="10" id="KW-0498">Mitosis</keyword>
<feature type="compositionally biased region" description="Low complexity" evidence="18">
    <location>
        <begin position="70"/>
        <end position="95"/>
    </location>
</feature>
<comment type="similarity">
    <text evidence="15">Belongs to the DMA1 family.</text>
</comment>
<dbReference type="SUPFAM" id="SSF57850">
    <property type="entry name" value="RING/U-box"/>
    <property type="match status" value="1"/>
</dbReference>
<feature type="compositionally biased region" description="Low complexity" evidence="18">
    <location>
        <begin position="452"/>
        <end position="490"/>
    </location>
</feature>
<comment type="catalytic activity">
    <reaction evidence="1">
        <text>S-ubiquitinyl-[E2 ubiquitin-conjugating enzyme]-L-cysteine + [acceptor protein]-L-lysine = [E2 ubiquitin-conjugating enzyme]-L-cysteine + N(6)-ubiquitinyl-[acceptor protein]-L-lysine.</text>
        <dbReference type="EC" id="2.3.2.27"/>
    </reaction>
</comment>
<dbReference type="InterPro" id="IPR013083">
    <property type="entry name" value="Znf_RING/FYVE/PHD"/>
</dbReference>
<dbReference type="InterPro" id="IPR001841">
    <property type="entry name" value="Znf_RING"/>
</dbReference>
<dbReference type="KEGG" id="tbl:TBLA_0B01260"/>
<dbReference type="GO" id="GO:0005829">
    <property type="term" value="C:cytosol"/>
    <property type="evidence" value="ECO:0007669"/>
    <property type="project" value="TreeGrafter"/>
</dbReference>
<dbReference type="CDD" id="cd16458">
    <property type="entry name" value="RING-H2_Dmap-like"/>
    <property type="match status" value="1"/>
</dbReference>
<dbReference type="PROSITE" id="PS50089">
    <property type="entry name" value="ZF_RING_2"/>
    <property type="match status" value="1"/>
</dbReference>
<evidence type="ECO:0000256" key="4">
    <source>
        <dbReference type="ARBA" id="ARBA00022490"/>
    </source>
</evidence>
<proteinExistence type="inferred from homology"/>
<feature type="compositionally biased region" description="Polar residues" evidence="18">
    <location>
        <begin position="258"/>
        <end position="293"/>
    </location>
</feature>
<evidence type="ECO:0000256" key="11">
    <source>
        <dbReference type="ARBA" id="ARBA00022786"/>
    </source>
</evidence>
<feature type="compositionally biased region" description="Low complexity" evidence="18">
    <location>
        <begin position="7"/>
        <end position="47"/>
    </location>
</feature>